<keyword evidence="2" id="KW-1185">Reference proteome</keyword>
<dbReference type="AlphaFoldDB" id="A0A410QEH8"/>
<sequence>MIDYNNYFYLKEHTQNKINRILRFYQSTVSVNELLEESKNNGCSKMKINFNIPDLSINRIPFSQITGDIKMMVEKLVKFELSKEMVYFLPILIVKNADCISSGIYCIDYNEKCLIKYKDIDYEKCDLKCLKDDFDIGISYFLDINMAVMDKGESGFIEGILQIGRVMEHIHMAADKIDLRIHNLLVPQQAFTHGLGLNCRSMLYISNQFVRREI</sequence>
<evidence type="ECO:0000313" key="1">
    <source>
        <dbReference type="EMBL" id="QAT62375.1"/>
    </source>
</evidence>
<dbReference type="KEGG" id="spoa:EQM13_12790"/>
<dbReference type="Proteomes" id="UP000287969">
    <property type="component" value="Chromosome"/>
</dbReference>
<accession>A0A410QEH8</accession>
<dbReference type="RefSeq" id="WP_128752905.1">
    <property type="nucleotide sequence ID" value="NZ_CP035282.1"/>
</dbReference>
<organism evidence="1 2">
    <name type="scientific">Acidilutibacter cellobiosedens</name>
    <dbReference type="NCBI Taxonomy" id="2507161"/>
    <lineage>
        <taxon>Bacteria</taxon>
        <taxon>Bacillati</taxon>
        <taxon>Bacillota</taxon>
        <taxon>Tissierellia</taxon>
        <taxon>Tissierellales</taxon>
        <taxon>Acidilutibacteraceae</taxon>
        <taxon>Acidilutibacter</taxon>
    </lineage>
</organism>
<dbReference type="EMBL" id="CP035282">
    <property type="protein sequence ID" value="QAT62375.1"/>
    <property type="molecule type" value="Genomic_DNA"/>
</dbReference>
<reference evidence="2" key="1">
    <citation type="submission" date="2019-01" db="EMBL/GenBank/DDBJ databases">
        <title>Draft genomes of a novel of Sporanaerobacter strains.</title>
        <authorList>
            <person name="Ma S."/>
        </authorList>
    </citation>
    <scope>NUCLEOTIDE SEQUENCE [LARGE SCALE GENOMIC DNA]</scope>
    <source>
        <strain evidence="2">NJN-17</strain>
    </source>
</reference>
<protein>
    <submittedName>
        <fullName evidence="1">Uncharacterized protein</fullName>
    </submittedName>
</protein>
<name>A0A410QEH8_9FIRM</name>
<evidence type="ECO:0000313" key="2">
    <source>
        <dbReference type="Proteomes" id="UP000287969"/>
    </source>
</evidence>
<gene>
    <name evidence="1" type="ORF">EQM13_12790</name>
</gene>
<proteinExistence type="predicted"/>